<dbReference type="PANTHER" id="PTHR31672:SF13">
    <property type="entry name" value="F-BOX PROTEIN CPR30-LIKE"/>
    <property type="match status" value="1"/>
</dbReference>
<reference evidence="2 3" key="1">
    <citation type="journal article" date="2023" name="Plants (Basel)">
        <title>Bridging the Gap: Combining Genomics and Transcriptomics Approaches to Understand Stylosanthes scabra, an Orphan Legume from the Brazilian Caatinga.</title>
        <authorList>
            <person name="Ferreira-Neto J.R.C."/>
            <person name="da Silva M.D."/>
            <person name="Binneck E."/>
            <person name="de Melo N.F."/>
            <person name="da Silva R.H."/>
            <person name="de Melo A.L.T.M."/>
            <person name="Pandolfi V."/>
            <person name="Bustamante F.O."/>
            <person name="Brasileiro-Vidal A.C."/>
            <person name="Benko-Iseppon A.M."/>
        </authorList>
    </citation>
    <scope>NUCLEOTIDE SEQUENCE [LARGE SCALE GENOMIC DNA]</scope>
    <source>
        <tissue evidence="2">Leaves</tissue>
    </source>
</reference>
<dbReference type="SUPFAM" id="SSF50965">
    <property type="entry name" value="Galactose oxidase, central domain"/>
    <property type="match status" value="1"/>
</dbReference>
<evidence type="ECO:0000259" key="1">
    <source>
        <dbReference type="PROSITE" id="PS50181"/>
    </source>
</evidence>
<dbReference type="InterPro" id="IPR050796">
    <property type="entry name" value="SCF_F-box_component"/>
</dbReference>
<dbReference type="PROSITE" id="PS50181">
    <property type="entry name" value="FBOX"/>
    <property type="match status" value="1"/>
</dbReference>
<proteinExistence type="predicted"/>
<sequence>MKRKMKKEVPQEVMVEILLRLPVKSLLRFKCVCKHWLSLISDPNFAKQHFQLSMNPSHKILYITDSLAWSWDFNAPLLNHSALSTIHLPSAFIPPRVYWMRIVGSCRGFLLIALNDNILLNDLIIWNPTTGSCKKVPPPPTWDNKFVFLCGFGYDASTDDYIIVQISYQNWEGNQEVIIFETFSVKSNSWKEVDVRGLNCTYGNLRNDDVDTPRVGSFLNGSIHWLALRMDDQRENPSDSETVIIAFDLNEKSKNAVKDLAVPDDFLHQYSDLGVFGGCLGLIEWNEPGKIIYVMKEYGVKSSWVSLITLSLDNIPSQFSPMFLCKDGEVVGVSGYKIVKYSDKGGELLEPELLELPNPNRHERYYLDSTAIVYTETLLSLPSNHGD</sequence>
<dbReference type="NCBIfam" id="TIGR01640">
    <property type="entry name" value="F_box_assoc_1"/>
    <property type="match status" value="1"/>
</dbReference>
<dbReference type="PANTHER" id="PTHR31672">
    <property type="entry name" value="BNACNNG10540D PROTEIN"/>
    <property type="match status" value="1"/>
</dbReference>
<dbReference type="SUPFAM" id="SSF81383">
    <property type="entry name" value="F-box domain"/>
    <property type="match status" value="1"/>
</dbReference>
<dbReference type="InterPro" id="IPR036047">
    <property type="entry name" value="F-box-like_dom_sf"/>
</dbReference>
<dbReference type="SMART" id="SM00256">
    <property type="entry name" value="FBOX"/>
    <property type="match status" value="1"/>
</dbReference>
<dbReference type="InterPro" id="IPR001810">
    <property type="entry name" value="F-box_dom"/>
</dbReference>
<protein>
    <recommendedName>
        <fullName evidence="1">F-box domain-containing protein</fullName>
    </recommendedName>
</protein>
<comment type="caution">
    <text evidence="2">The sequence shown here is derived from an EMBL/GenBank/DDBJ whole genome shotgun (WGS) entry which is preliminary data.</text>
</comment>
<evidence type="ECO:0000313" key="3">
    <source>
        <dbReference type="Proteomes" id="UP001341840"/>
    </source>
</evidence>
<accession>A0ABU6W3N2</accession>
<organism evidence="2 3">
    <name type="scientific">Stylosanthes scabra</name>
    <dbReference type="NCBI Taxonomy" id="79078"/>
    <lineage>
        <taxon>Eukaryota</taxon>
        <taxon>Viridiplantae</taxon>
        <taxon>Streptophyta</taxon>
        <taxon>Embryophyta</taxon>
        <taxon>Tracheophyta</taxon>
        <taxon>Spermatophyta</taxon>
        <taxon>Magnoliopsida</taxon>
        <taxon>eudicotyledons</taxon>
        <taxon>Gunneridae</taxon>
        <taxon>Pentapetalae</taxon>
        <taxon>rosids</taxon>
        <taxon>fabids</taxon>
        <taxon>Fabales</taxon>
        <taxon>Fabaceae</taxon>
        <taxon>Papilionoideae</taxon>
        <taxon>50 kb inversion clade</taxon>
        <taxon>dalbergioids sensu lato</taxon>
        <taxon>Dalbergieae</taxon>
        <taxon>Pterocarpus clade</taxon>
        <taxon>Stylosanthes</taxon>
    </lineage>
</organism>
<dbReference type="Pfam" id="PF07734">
    <property type="entry name" value="FBA_1"/>
    <property type="match status" value="1"/>
</dbReference>
<dbReference type="InterPro" id="IPR017451">
    <property type="entry name" value="F-box-assoc_interact_dom"/>
</dbReference>
<dbReference type="InterPro" id="IPR006527">
    <property type="entry name" value="F-box-assoc_dom_typ1"/>
</dbReference>
<dbReference type="InterPro" id="IPR011043">
    <property type="entry name" value="Gal_Oxase/kelch_b-propeller"/>
</dbReference>
<dbReference type="Pfam" id="PF00646">
    <property type="entry name" value="F-box"/>
    <property type="match status" value="1"/>
</dbReference>
<dbReference type="Gene3D" id="1.20.1280.50">
    <property type="match status" value="1"/>
</dbReference>
<evidence type="ECO:0000313" key="2">
    <source>
        <dbReference type="EMBL" id="MED6179954.1"/>
    </source>
</evidence>
<dbReference type="CDD" id="cd22157">
    <property type="entry name" value="F-box_AtFBW1-like"/>
    <property type="match status" value="1"/>
</dbReference>
<feature type="domain" description="F-box" evidence="1">
    <location>
        <begin position="3"/>
        <end position="49"/>
    </location>
</feature>
<dbReference type="Proteomes" id="UP001341840">
    <property type="component" value="Unassembled WGS sequence"/>
</dbReference>
<name>A0ABU6W3N2_9FABA</name>
<keyword evidence="3" id="KW-1185">Reference proteome</keyword>
<gene>
    <name evidence="2" type="ORF">PIB30_005753</name>
</gene>
<dbReference type="EMBL" id="JASCZI010181254">
    <property type="protein sequence ID" value="MED6179954.1"/>
    <property type="molecule type" value="Genomic_DNA"/>
</dbReference>